<dbReference type="FunFam" id="3.80.10.10:FF:000383">
    <property type="entry name" value="Leucine-rich repeat receptor protein kinase EMS1"/>
    <property type="match status" value="1"/>
</dbReference>
<evidence type="ECO:0000256" key="1">
    <source>
        <dbReference type="ARBA" id="ARBA00022614"/>
    </source>
</evidence>
<keyword evidence="3" id="KW-0472">Membrane</keyword>
<keyword evidence="3" id="KW-0812">Transmembrane</keyword>
<name>A0A6J1K7X2_CUCMA</name>
<gene>
    <name evidence="5" type="primary">LOC111491463</name>
</gene>
<dbReference type="OrthoDB" id="676979at2759"/>
<dbReference type="InterPro" id="IPR053213">
    <property type="entry name" value="RLP29"/>
</dbReference>
<dbReference type="InterPro" id="IPR032675">
    <property type="entry name" value="LRR_dom_sf"/>
</dbReference>
<dbReference type="RefSeq" id="XP_022996149.1">
    <property type="nucleotide sequence ID" value="XM_023140381.1"/>
</dbReference>
<dbReference type="Pfam" id="PF13855">
    <property type="entry name" value="LRR_8"/>
    <property type="match status" value="1"/>
</dbReference>
<dbReference type="Gene3D" id="3.80.10.10">
    <property type="entry name" value="Ribonuclease Inhibitor"/>
    <property type="match status" value="1"/>
</dbReference>
<dbReference type="AlphaFoldDB" id="A0A6J1K7X2"/>
<reference evidence="5" key="1">
    <citation type="submission" date="2025-08" db="UniProtKB">
        <authorList>
            <consortium name="RefSeq"/>
        </authorList>
    </citation>
    <scope>IDENTIFICATION</scope>
    <source>
        <tissue evidence="5">Young leaves</tissue>
    </source>
</reference>
<keyword evidence="3" id="KW-1133">Transmembrane helix</keyword>
<keyword evidence="4" id="KW-1185">Reference proteome</keyword>
<dbReference type="InterPro" id="IPR001611">
    <property type="entry name" value="Leu-rich_rpt"/>
</dbReference>
<sequence length="537" mass="59906">MPAMPFLKTTLFSTANKQMLLLLQSHPQQKKSSNQIKTTEHNNKTPIPFPFPFLHFYFNFLSPMPVFRRFLWLFLVFFIPFLQCFSISHQQQLPVLSSVERDSVFAVLAAVNSAVPWRRFFPDDLCSAAPHGVVCDYFYEFSNSTEPDAVHITELSFGFISDYSANPPCSSNSTIDPVLFSSFRYLRKLVFYKCFTSDVAVYLSGGNSPAFAASLEELVLVDNPSLVVSLESLFGNFTNIRRAIITGNGVYGGIPERISDSGELEEITLSRNRLTGQIPASLSKLKKLKILDLSRNFLDAYAPESIGNLSELLKLDLSSNRISGRVPESYRNLQKLEFLDLSFNRFGNFGIPKFLSEIPRLKEVHLSGNLLGGEIPEKWEKLERLSTVGFSSMGLTGKIPPSMAVHLRSLSYLGLDGNNLVGTLPPEFEFLKTLNGLNVENNNLSGRVPFSANFCAKLEGKLRLRGNPDLCVDEELKNVKNGSVLGKMKLCQQSVITQQLFLSGCSSFMLGSVKLQSTLLMAVFWIFLLKFLGVLGG</sequence>
<keyword evidence="2" id="KW-0677">Repeat</keyword>
<evidence type="ECO:0000313" key="4">
    <source>
        <dbReference type="Proteomes" id="UP000504608"/>
    </source>
</evidence>
<dbReference type="GeneID" id="111491463"/>
<dbReference type="KEGG" id="cmax:111491463"/>
<accession>A0A6J1K7X2</accession>
<dbReference type="PANTHER" id="PTHR48009">
    <property type="entry name" value="LEUCINE-RICH REPEAT (LRR) FAMILY PROTEIN"/>
    <property type="match status" value="1"/>
</dbReference>
<organism evidence="4 5">
    <name type="scientific">Cucurbita maxima</name>
    <name type="common">Pumpkin</name>
    <name type="synonym">Winter squash</name>
    <dbReference type="NCBI Taxonomy" id="3661"/>
    <lineage>
        <taxon>Eukaryota</taxon>
        <taxon>Viridiplantae</taxon>
        <taxon>Streptophyta</taxon>
        <taxon>Embryophyta</taxon>
        <taxon>Tracheophyta</taxon>
        <taxon>Spermatophyta</taxon>
        <taxon>Magnoliopsida</taxon>
        <taxon>eudicotyledons</taxon>
        <taxon>Gunneridae</taxon>
        <taxon>Pentapetalae</taxon>
        <taxon>rosids</taxon>
        <taxon>fabids</taxon>
        <taxon>Cucurbitales</taxon>
        <taxon>Cucurbitaceae</taxon>
        <taxon>Cucurbiteae</taxon>
        <taxon>Cucurbita</taxon>
    </lineage>
</organism>
<keyword evidence="1" id="KW-0433">Leucine-rich repeat</keyword>
<protein>
    <submittedName>
        <fullName evidence="5">Piriformospora indica-insensitive protein 2</fullName>
    </submittedName>
</protein>
<evidence type="ECO:0000256" key="3">
    <source>
        <dbReference type="SAM" id="Phobius"/>
    </source>
</evidence>
<dbReference type="PANTHER" id="PTHR48009:SF4">
    <property type="entry name" value="LEUCINE-RICH REPEAT (LRR) FAMILY PROTEIN"/>
    <property type="match status" value="1"/>
</dbReference>
<dbReference type="Pfam" id="PF00560">
    <property type="entry name" value="LRR_1"/>
    <property type="match status" value="3"/>
</dbReference>
<dbReference type="Proteomes" id="UP000504608">
    <property type="component" value="Unplaced"/>
</dbReference>
<evidence type="ECO:0000313" key="5">
    <source>
        <dbReference type="RefSeq" id="XP_022996149.1"/>
    </source>
</evidence>
<dbReference type="SUPFAM" id="SSF52058">
    <property type="entry name" value="L domain-like"/>
    <property type="match status" value="1"/>
</dbReference>
<evidence type="ECO:0000256" key="2">
    <source>
        <dbReference type="ARBA" id="ARBA00022737"/>
    </source>
</evidence>
<feature type="transmembrane region" description="Helical" evidence="3">
    <location>
        <begin position="515"/>
        <end position="535"/>
    </location>
</feature>
<proteinExistence type="predicted"/>
<dbReference type="SMART" id="SM00369">
    <property type="entry name" value="LRR_TYP"/>
    <property type="match status" value="4"/>
</dbReference>
<dbReference type="InterPro" id="IPR003591">
    <property type="entry name" value="Leu-rich_rpt_typical-subtyp"/>
</dbReference>